<name>A0A1I9SDE4_9CAUD</name>
<sequence length="125" mass="13955">MPQSILTSTKKLIGLSETDTSFDLDIMLHLNSMISVLTQVGIGPAEGFMIEDSTATWESFIGGDPRMSMVKSYLYLKVRLLFDPPGTSFALDAMNKTATELEWRLNVLREEEQWTDPDPEVLPAA</sequence>
<dbReference type="InterPro" id="IPR056951">
    <property type="entry name" value="Phage_connect_2"/>
</dbReference>
<evidence type="ECO:0000313" key="2">
    <source>
        <dbReference type="Proteomes" id="UP000224592"/>
    </source>
</evidence>
<dbReference type="EMBL" id="KX670789">
    <property type="protein sequence ID" value="AOZ64871.1"/>
    <property type="molecule type" value="Genomic_DNA"/>
</dbReference>
<evidence type="ECO:0008006" key="3">
    <source>
        <dbReference type="Google" id="ProtNLM"/>
    </source>
</evidence>
<accession>A0A1I9SDE4</accession>
<gene>
    <name evidence="1" type="ORF">SEA_OLYMPICHELADO_6</name>
</gene>
<proteinExistence type="predicted"/>
<evidence type="ECO:0000313" key="1">
    <source>
        <dbReference type="EMBL" id="AOZ64871.1"/>
    </source>
</evidence>
<dbReference type="Proteomes" id="UP000224592">
    <property type="component" value="Segment"/>
</dbReference>
<reference evidence="1 2" key="1">
    <citation type="submission" date="2016-08" db="EMBL/GenBank/DDBJ databases">
        <authorList>
            <person name="Delwel I.O."/>
            <person name="Rosado J.E."/>
            <person name="Bhuiyan S."/>
            <person name="Layton S.R."/>
            <person name="Benjamin R.C."/>
            <person name="Hughes L.E."/>
            <person name="Garlena R.A."/>
            <person name="Russell D.A."/>
            <person name="Pope W.H."/>
            <person name="Jacobs-Sera D."/>
            <person name="Hendrix R.W."/>
            <person name="Hatfull G.F."/>
        </authorList>
    </citation>
    <scope>NUCLEOTIDE SEQUENCE [LARGE SCALE GENOMIC DNA]</scope>
</reference>
<organism evidence="1 2">
    <name type="scientific">Streptomyces phage OlympicHelado</name>
    <dbReference type="NCBI Taxonomy" id="1897524"/>
    <lineage>
        <taxon>Viruses</taxon>
        <taxon>Duplodnaviria</taxon>
        <taxon>Heunggongvirae</taxon>
        <taxon>Uroviricota</taxon>
        <taxon>Caudoviricetes</taxon>
        <taxon>Rimavirus</taxon>
        <taxon>Rimavirus rima</taxon>
    </lineage>
</organism>
<protein>
    <recommendedName>
        <fullName evidence="3">Head-to-tail connector complex protein</fullName>
    </recommendedName>
</protein>
<dbReference type="Pfam" id="PF24829">
    <property type="entry name" value="Phage_connect_2"/>
    <property type="match status" value="1"/>
</dbReference>